<proteinExistence type="predicted"/>
<protein>
    <recommendedName>
        <fullName evidence="1">Pyrrolo-quinoline quinone repeat domain-containing protein</fullName>
    </recommendedName>
</protein>
<feature type="non-terminal residue" evidence="2">
    <location>
        <position position="353"/>
    </location>
</feature>
<accession>X0TN43</accession>
<evidence type="ECO:0000259" key="1">
    <source>
        <dbReference type="Pfam" id="PF13360"/>
    </source>
</evidence>
<comment type="caution">
    <text evidence="2">The sequence shown here is derived from an EMBL/GenBank/DDBJ whole genome shotgun (WGS) entry which is preliminary data.</text>
</comment>
<gene>
    <name evidence="2" type="ORF">S01H1_01101</name>
</gene>
<dbReference type="InterPro" id="IPR015943">
    <property type="entry name" value="WD40/YVTN_repeat-like_dom_sf"/>
</dbReference>
<name>X0TN43_9ZZZZ</name>
<evidence type="ECO:0000313" key="2">
    <source>
        <dbReference type="EMBL" id="GAF77510.1"/>
    </source>
</evidence>
<dbReference type="InterPro" id="IPR011047">
    <property type="entry name" value="Quinoprotein_ADH-like_sf"/>
</dbReference>
<dbReference type="EMBL" id="BARS01000449">
    <property type="protein sequence ID" value="GAF77510.1"/>
    <property type="molecule type" value="Genomic_DNA"/>
</dbReference>
<dbReference type="InterPro" id="IPR002372">
    <property type="entry name" value="PQQ_rpt_dom"/>
</dbReference>
<dbReference type="Pfam" id="PF13360">
    <property type="entry name" value="PQQ_2"/>
    <property type="match status" value="1"/>
</dbReference>
<sequence>MCLLLFAIVQSYGLLVQNSFAGFPQGGVPAQGNPQWLVSPKLLEHANLKILWENKLPIKKAESLEQLLILGNRIYAISDRNYTVSLNRENGNMIFGRVVAPDGLPVVGLKLYGDELISIVGSKLIEIDPESGAQLKAVDVGFSIACPAARNSSYFYLSGVDKRLHTLRAEDKVQIFEVAAGNESMITSIIAHDISVIFATAAGNVISMMPDRPMRLWQFDAAGGIAGPIVRDGMSLFFASKDTNVYRVDMVGLPERTQLVWKYQTAGVLGKEPRITQEVVYQHVPRKGVTAIDKENGIFLWSVPGGVDLLAEAKGRAYVITKNSVLVVMDNLSAKRLYSINFAEVSRYTANIV</sequence>
<organism evidence="2">
    <name type="scientific">marine sediment metagenome</name>
    <dbReference type="NCBI Taxonomy" id="412755"/>
    <lineage>
        <taxon>unclassified sequences</taxon>
        <taxon>metagenomes</taxon>
        <taxon>ecological metagenomes</taxon>
    </lineage>
</organism>
<dbReference type="SUPFAM" id="SSF50998">
    <property type="entry name" value="Quinoprotein alcohol dehydrogenase-like"/>
    <property type="match status" value="1"/>
</dbReference>
<dbReference type="Gene3D" id="2.130.10.10">
    <property type="entry name" value="YVTN repeat-like/Quinoprotein amine dehydrogenase"/>
    <property type="match status" value="1"/>
</dbReference>
<feature type="domain" description="Pyrrolo-quinoline quinone repeat" evidence="1">
    <location>
        <begin position="215"/>
        <end position="327"/>
    </location>
</feature>
<reference evidence="2" key="1">
    <citation type="journal article" date="2014" name="Front. Microbiol.">
        <title>High frequency of phylogenetically diverse reductive dehalogenase-homologous genes in deep subseafloor sedimentary metagenomes.</title>
        <authorList>
            <person name="Kawai M."/>
            <person name="Futagami T."/>
            <person name="Toyoda A."/>
            <person name="Takaki Y."/>
            <person name="Nishi S."/>
            <person name="Hori S."/>
            <person name="Arai W."/>
            <person name="Tsubouchi T."/>
            <person name="Morono Y."/>
            <person name="Uchiyama I."/>
            <person name="Ito T."/>
            <person name="Fujiyama A."/>
            <person name="Inagaki F."/>
            <person name="Takami H."/>
        </authorList>
    </citation>
    <scope>NUCLEOTIDE SEQUENCE</scope>
    <source>
        <strain evidence="2">Expedition CK06-06</strain>
    </source>
</reference>
<dbReference type="AlphaFoldDB" id="X0TN43"/>